<evidence type="ECO:0000313" key="4">
    <source>
        <dbReference type="Proteomes" id="UP001440984"/>
    </source>
</evidence>
<dbReference type="PROSITE" id="PS51257">
    <property type="entry name" value="PROKAR_LIPOPROTEIN"/>
    <property type="match status" value="1"/>
</dbReference>
<feature type="compositionally biased region" description="Low complexity" evidence="1">
    <location>
        <begin position="30"/>
        <end position="44"/>
    </location>
</feature>
<name>A0ABV0LM06_9PSEU</name>
<feature type="region of interest" description="Disordered" evidence="1">
    <location>
        <begin position="27"/>
        <end position="56"/>
    </location>
</feature>
<comment type="caution">
    <text evidence="3">The sequence shown here is derived from an EMBL/GenBank/DDBJ whole genome shotgun (WGS) entry which is preliminary data.</text>
</comment>
<evidence type="ECO:0000256" key="1">
    <source>
        <dbReference type="SAM" id="MobiDB-lite"/>
    </source>
</evidence>
<sequence>MSRSRTAAATVAGAAACLLLSSCTGTTPGSANPVPTSPASATPSGNQADSDVPKVAGAPLDAGKYATDPCGLVPADVLTSLKYTDPGQYRPKGNTVDTQAGPSCDWTLRGEGTGLQVIVGTGNRERGAGGLAGYYAAYREGRPIKFLERAPDTEGYPTIYVDISDRRARGNCAIAVGVADDLAIGVQAEGYRGQDDSCAAATQAAAAAIKTLKGA</sequence>
<protein>
    <submittedName>
        <fullName evidence="3">DUF3558 domain-containing protein</fullName>
    </submittedName>
</protein>
<evidence type="ECO:0000313" key="3">
    <source>
        <dbReference type="EMBL" id="MEQ0563326.1"/>
    </source>
</evidence>
<accession>A0ABV0LM06</accession>
<organism evidence="3 4">
    <name type="scientific">Amycolatopsis melonis</name>
    <dbReference type="NCBI Taxonomy" id="3156488"/>
    <lineage>
        <taxon>Bacteria</taxon>
        <taxon>Bacillati</taxon>
        <taxon>Actinomycetota</taxon>
        <taxon>Actinomycetes</taxon>
        <taxon>Pseudonocardiales</taxon>
        <taxon>Pseudonocardiaceae</taxon>
        <taxon>Amycolatopsis</taxon>
    </lineage>
</organism>
<gene>
    <name evidence="3" type="ORF">ABJI51_29970</name>
</gene>
<dbReference type="Proteomes" id="UP001440984">
    <property type="component" value="Unassembled WGS sequence"/>
</dbReference>
<feature type="chain" id="PRO_5047261198" evidence="2">
    <location>
        <begin position="32"/>
        <end position="215"/>
    </location>
</feature>
<keyword evidence="2" id="KW-0732">Signal</keyword>
<reference evidence="3 4" key="1">
    <citation type="submission" date="2024-05" db="EMBL/GenBank/DDBJ databases">
        <authorList>
            <person name="Zhao H."/>
            <person name="Xu Y."/>
            <person name="Lin S."/>
            <person name="Spain J.C."/>
            <person name="Zhou N.-Y."/>
        </authorList>
    </citation>
    <scope>NUCLEOTIDE SEQUENCE [LARGE SCALE GENOMIC DNA]</scope>
    <source>
        <strain evidence="3 4">NEAU-NG30</strain>
    </source>
</reference>
<feature type="signal peptide" evidence="2">
    <location>
        <begin position="1"/>
        <end position="31"/>
    </location>
</feature>
<evidence type="ECO:0000256" key="2">
    <source>
        <dbReference type="SAM" id="SignalP"/>
    </source>
</evidence>
<dbReference type="RefSeq" id="WP_348954399.1">
    <property type="nucleotide sequence ID" value="NZ_JBDZYD010000012.1"/>
</dbReference>
<dbReference type="InterPro" id="IPR024520">
    <property type="entry name" value="DUF3558"/>
</dbReference>
<proteinExistence type="predicted"/>
<keyword evidence="4" id="KW-1185">Reference proteome</keyword>
<dbReference type="Pfam" id="PF12079">
    <property type="entry name" value="DUF3558"/>
    <property type="match status" value="1"/>
</dbReference>
<dbReference type="EMBL" id="JBDZYD010000012">
    <property type="protein sequence ID" value="MEQ0563326.1"/>
    <property type="molecule type" value="Genomic_DNA"/>
</dbReference>